<comment type="function">
    <text evidence="6">Quinone reductase that provides resistance to thiol-specific stress caused by electrophilic quinones.</text>
</comment>
<dbReference type="EC" id="1.6.5.-" evidence="6"/>
<comment type="caution">
    <text evidence="6">Lacks conserved residue(s) required for the propagation of feature annotation.</text>
</comment>
<sequence>MKTVLYLNASPRPAASHGHRLAGELLAALRQGYPRLQVLERDLATAPLPPLSADYAEALTRRTPPEAPVFALSETLIGELEASDLLLINTPLHNFTLPAALKLWLDFVLRIGRTFESTADGKRGLLTDRPVYLLVSSGGHHRGPRARQPDFLTSYVRHALGTLGLFDLHFSYLEGLVGDPADVADTLASTREQLSREVPFRHLAHPVTTTLE</sequence>
<evidence type="ECO:0000256" key="6">
    <source>
        <dbReference type="HAMAP-Rule" id="MF_01216"/>
    </source>
</evidence>
<protein>
    <recommendedName>
        <fullName evidence="6">FMN dependent NADH:quinone oxidoreductase</fullName>
        <ecNumber evidence="6">1.6.5.-</ecNumber>
    </recommendedName>
    <alternativeName>
        <fullName evidence="6">Azo-dye reductase</fullName>
    </alternativeName>
    <alternativeName>
        <fullName evidence="6">FMN-dependent NADH-azo compound oxidoreductase</fullName>
    </alternativeName>
    <alternativeName>
        <fullName evidence="6">FMN-dependent NADH-azoreductase</fullName>
        <ecNumber evidence="6">1.7.1.17</ecNumber>
    </alternativeName>
</protein>
<keyword evidence="2 6" id="KW-0288">FMN</keyword>
<dbReference type="Gene3D" id="3.40.50.360">
    <property type="match status" value="1"/>
</dbReference>
<dbReference type="InterPro" id="IPR029039">
    <property type="entry name" value="Flavoprotein-like_sf"/>
</dbReference>
<comment type="catalytic activity">
    <reaction evidence="5">
        <text>N,N-dimethyl-1,4-phenylenediamine + anthranilate + 2 NAD(+) = 2-(4-dimethylaminophenyl)diazenylbenzoate + 2 NADH + 2 H(+)</text>
        <dbReference type="Rhea" id="RHEA:55872"/>
        <dbReference type="ChEBI" id="CHEBI:15378"/>
        <dbReference type="ChEBI" id="CHEBI:15783"/>
        <dbReference type="ChEBI" id="CHEBI:16567"/>
        <dbReference type="ChEBI" id="CHEBI:57540"/>
        <dbReference type="ChEBI" id="CHEBI:57945"/>
        <dbReference type="ChEBI" id="CHEBI:71579"/>
        <dbReference type="EC" id="1.7.1.17"/>
    </reaction>
    <physiologicalReaction direction="right-to-left" evidence="5">
        <dbReference type="Rhea" id="RHEA:55874"/>
    </physiologicalReaction>
</comment>
<dbReference type="OrthoDB" id="9787136at2"/>
<accession>A0A1G5P5X2</accession>
<reference evidence="9" key="1">
    <citation type="submission" date="2016-10" db="EMBL/GenBank/DDBJ databases">
        <authorList>
            <person name="de Groot N.N."/>
        </authorList>
    </citation>
    <scope>NUCLEOTIDE SEQUENCE [LARGE SCALE GENOMIC DNA]</scope>
    <source>
        <strain evidence="9">DSM 15758</strain>
    </source>
</reference>
<feature type="binding site" evidence="6">
    <location>
        <begin position="136"/>
        <end position="139"/>
    </location>
    <ligand>
        <name>FMN</name>
        <dbReference type="ChEBI" id="CHEBI:58210"/>
    </ligand>
</feature>
<keyword evidence="4 6" id="KW-0520">NAD</keyword>
<comment type="caution">
    <text evidence="8">The sequence shown here is derived from an EMBL/GenBank/DDBJ whole genome shotgun (WGS) entry which is preliminary data.</text>
</comment>
<comment type="cofactor">
    <cofactor evidence="6">
        <name>FMN</name>
        <dbReference type="ChEBI" id="CHEBI:58210"/>
    </cofactor>
    <text evidence="6">Binds 1 FMN per subunit.</text>
</comment>
<dbReference type="GO" id="GO:0010181">
    <property type="term" value="F:FMN binding"/>
    <property type="evidence" value="ECO:0007669"/>
    <property type="project" value="UniProtKB-UniRule"/>
</dbReference>
<comment type="similarity">
    <text evidence="6">Belongs to the azoreductase type 1 family.</text>
</comment>
<evidence type="ECO:0000259" key="7">
    <source>
        <dbReference type="Pfam" id="PF02525"/>
    </source>
</evidence>
<comment type="function">
    <text evidence="6">Also exhibits azoreductase activity. Catalyzes the reductive cleavage of the azo bond in aromatic azo compounds to the corresponding amines.</text>
</comment>
<dbReference type="GO" id="GO:0016652">
    <property type="term" value="F:oxidoreductase activity, acting on NAD(P)H as acceptor"/>
    <property type="evidence" value="ECO:0007669"/>
    <property type="project" value="UniProtKB-UniRule"/>
</dbReference>
<comment type="catalytic activity">
    <reaction evidence="6">
        <text>2 a quinone + NADH + H(+) = 2 a 1,4-benzosemiquinone + NAD(+)</text>
        <dbReference type="Rhea" id="RHEA:65952"/>
        <dbReference type="ChEBI" id="CHEBI:15378"/>
        <dbReference type="ChEBI" id="CHEBI:57540"/>
        <dbReference type="ChEBI" id="CHEBI:57945"/>
        <dbReference type="ChEBI" id="CHEBI:132124"/>
        <dbReference type="ChEBI" id="CHEBI:134225"/>
    </reaction>
</comment>
<name>A0A1G5P5X2_9PSED</name>
<dbReference type="InterPro" id="IPR003680">
    <property type="entry name" value="Flavodoxin_fold"/>
</dbReference>
<dbReference type="RefSeq" id="WP_074584472.1">
    <property type="nucleotide sequence ID" value="NZ_FMWB01000009.1"/>
</dbReference>
<keyword evidence="1 6" id="KW-0285">Flavoprotein</keyword>
<feature type="domain" description="Flavodoxin-like fold" evidence="7">
    <location>
        <begin position="2"/>
        <end position="196"/>
    </location>
</feature>
<dbReference type="InterPro" id="IPR050104">
    <property type="entry name" value="FMN-dep_NADH:Q_OxRdtase_AzoR1"/>
</dbReference>
<evidence type="ECO:0000313" key="8">
    <source>
        <dbReference type="EMBL" id="SCZ44943.1"/>
    </source>
</evidence>
<dbReference type="PANTHER" id="PTHR43741">
    <property type="entry name" value="FMN-DEPENDENT NADH-AZOREDUCTASE 1"/>
    <property type="match status" value="1"/>
</dbReference>
<dbReference type="PANTHER" id="PTHR43741:SF4">
    <property type="entry name" value="FMN-DEPENDENT NADH:QUINONE OXIDOREDUCTASE"/>
    <property type="match status" value="1"/>
</dbReference>
<proteinExistence type="inferred from homology"/>
<feature type="binding site" evidence="6">
    <location>
        <position position="10"/>
    </location>
    <ligand>
        <name>FMN</name>
        <dbReference type="ChEBI" id="CHEBI:58210"/>
    </ligand>
</feature>
<dbReference type="EC" id="1.7.1.17" evidence="6"/>
<dbReference type="eggNOG" id="COG1182">
    <property type="taxonomic scope" value="Bacteria"/>
</dbReference>
<dbReference type="AlphaFoldDB" id="A0A1G5P5X2"/>
<dbReference type="HAMAP" id="MF_01216">
    <property type="entry name" value="Azoreductase_type1"/>
    <property type="match status" value="1"/>
</dbReference>
<keyword evidence="3 6" id="KW-0560">Oxidoreductase</keyword>
<organism evidence="8 9">
    <name type="scientific">Pseudomonas oryzihabitans</name>
    <dbReference type="NCBI Taxonomy" id="47885"/>
    <lineage>
        <taxon>Bacteria</taxon>
        <taxon>Pseudomonadati</taxon>
        <taxon>Pseudomonadota</taxon>
        <taxon>Gammaproteobacteria</taxon>
        <taxon>Pseudomonadales</taxon>
        <taxon>Pseudomonadaceae</taxon>
        <taxon>Pseudomonas</taxon>
    </lineage>
</organism>
<dbReference type="Pfam" id="PF02525">
    <property type="entry name" value="Flavodoxin_2"/>
    <property type="match status" value="1"/>
</dbReference>
<dbReference type="GO" id="GO:0009055">
    <property type="term" value="F:electron transfer activity"/>
    <property type="evidence" value="ECO:0007669"/>
    <property type="project" value="UniProtKB-UniRule"/>
</dbReference>
<evidence type="ECO:0000256" key="3">
    <source>
        <dbReference type="ARBA" id="ARBA00023002"/>
    </source>
</evidence>
<evidence type="ECO:0000313" key="9">
    <source>
        <dbReference type="Proteomes" id="UP000183046"/>
    </source>
</evidence>
<dbReference type="SUPFAM" id="SSF52218">
    <property type="entry name" value="Flavoproteins"/>
    <property type="match status" value="1"/>
</dbReference>
<dbReference type="EMBL" id="FMWB01000009">
    <property type="protein sequence ID" value="SCZ44943.1"/>
    <property type="molecule type" value="Genomic_DNA"/>
</dbReference>
<evidence type="ECO:0000256" key="5">
    <source>
        <dbReference type="ARBA" id="ARBA00048542"/>
    </source>
</evidence>
<evidence type="ECO:0000256" key="4">
    <source>
        <dbReference type="ARBA" id="ARBA00023027"/>
    </source>
</evidence>
<evidence type="ECO:0000256" key="1">
    <source>
        <dbReference type="ARBA" id="ARBA00022630"/>
    </source>
</evidence>
<gene>
    <name evidence="6" type="primary">azoR</name>
    <name evidence="8" type="ORF">SAMN05216279_109235</name>
</gene>
<dbReference type="InterPro" id="IPR023048">
    <property type="entry name" value="NADH:quinone_OxRdtase_FMN_depd"/>
</dbReference>
<evidence type="ECO:0000256" key="2">
    <source>
        <dbReference type="ARBA" id="ARBA00022643"/>
    </source>
</evidence>
<dbReference type="GO" id="GO:0016655">
    <property type="term" value="F:oxidoreductase activity, acting on NAD(P)H, quinone or similar compound as acceptor"/>
    <property type="evidence" value="ECO:0007669"/>
    <property type="project" value="InterPro"/>
</dbReference>
<comment type="subunit">
    <text evidence="6">Homodimer.</text>
</comment>
<dbReference type="Proteomes" id="UP000183046">
    <property type="component" value="Unassembled WGS sequence"/>
</dbReference>